<dbReference type="Proteomes" id="UP000092993">
    <property type="component" value="Unassembled WGS sequence"/>
</dbReference>
<sequence length="220" mass="24197">MKPGILLPIPSNRNLQSSCENCSTRDRLHPDFDISFVPTHNVSLCDFGAHIVVQDTIDKAQSTSPLLPIILPGEDGLLRLRPICIVGAGVAGLYACAGAVQVEARSRLVTLHSPIGVTSEIVAFATFASGSRLEGFVPHVKDSASRRHPAVVKFLTRRTTASLILARMLHNVDEPYLAIVLNALHTKLAGCKHTRRLRLICIDRKFIYWSSHLQCFRPDC</sequence>
<protein>
    <recommendedName>
        <fullName evidence="3">FAD/NAD(P)-binding domain-containing protein</fullName>
    </recommendedName>
</protein>
<proteinExistence type="predicted"/>
<dbReference type="AlphaFoldDB" id="A0A1C7MKN9"/>
<accession>A0A1C7MKN9</accession>
<evidence type="ECO:0000313" key="2">
    <source>
        <dbReference type="Proteomes" id="UP000092993"/>
    </source>
</evidence>
<evidence type="ECO:0000313" key="1">
    <source>
        <dbReference type="EMBL" id="OBZ77378.1"/>
    </source>
</evidence>
<name>A0A1C7MKN9_GRIFR</name>
<reference evidence="1 2" key="1">
    <citation type="submission" date="2016-03" db="EMBL/GenBank/DDBJ databases">
        <title>Whole genome sequencing of Grifola frondosa 9006-11.</title>
        <authorList>
            <person name="Min B."/>
            <person name="Park H."/>
            <person name="Kim J.-G."/>
            <person name="Cho H."/>
            <person name="Oh Y.-L."/>
            <person name="Kong W.-S."/>
            <person name="Choi I.-G."/>
        </authorList>
    </citation>
    <scope>NUCLEOTIDE SEQUENCE [LARGE SCALE GENOMIC DNA]</scope>
    <source>
        <strain evidence="1 2">9006-11</strain>
    </source>
</reference>
<dbReference type="EMBL" id="LUGG01000002">
    <property type="protein sequence ID" value="OBZ77378.1"/>
    <property type="molecule type" value="Genomic_DNA"/>
</dbReference>
<evidence type="ECO:0008006" key="3">
    <source>
        <dbReference type="Google" id="ProtNLM"/>
    </source>
</evidence>
<organism evidence="1 2">
    <name type="scientific">Grifola frondosa</name>
    <name type="common">Maitake</name>
    <name type="synonym">Polyporus frondosus</name>
    <dbReference type="NCBI Taxonomy" id="5627"/>
    <lineage>
        <taxon>Eukaryota</taxon>
        <taxon>Fungi</taxon>
        <taxon>Dikarya</taxon>
        <taxon>Basidiomycota</taxon>
        <taxon>Agaricomycotina</taxon>
        <taxon>Agaricomycetes</taxon>
        <taxon>Polyporales</taxon>
        <taxon>Grifolaceae</taxon>
        <taxon>Grifola</taxon>
    </lineage>
</organism>
<gene>
    <name evidence="1" type="ORF">A0H81_02560</name>
</gene>
<keyword evidence="2" id="KW-1185">Reference proteome</keyword>
<comment type="caution">
    <text evidence="1">The sequence shown here is derived from an EMBL/GenBank/DDBJ whole genome shotgun (WGS) entry which is preliminary data.</text>
</comment>